<gene>
    <name evidence="2" type="ordered locus">XBJ1_1374</name>
</gene>
<dbReference type="STRING" id="406818.XBJ1_1374"/>
<dbReference type="HOGENOM" id="CLU_2003017_0_0_6"/>
<evidence type="ECO:0000313" key="3">
    <source>
        <dbReference type="Proteomes" id="UP000002045"/>
    </source>
</evidence>
<evidence type="ECO:0000313" key="2">
    <source>
        <dbReference type="EMBL" id="CBJ80507.1"/>
    </source>
</evidence>
<evidence type="ECO:0000256" key="1">
    <source>
        <dbReference type="SAM" id="MobiDB-lite"/>
    </source>
</evidence>
<name>D3V0D3_XENBS</name>
<protein>
    <submittedName>
        <fullName evidence="2">Putative phage protein</fullName>
    </submittedName>
</protein>
<dbReference type="Proteomes" id="UP000002045">
    <property type="component" value="Chromosome"/>
</dbReference>
<organism evidence="2 3">
    <name type="scientific">Xenorhabdus bovienii (strain SS-2004)</name>
    <name type="common">Xenorhabdus nematophila subsp. bovienii</name>
    <dbReference type="NCBI Taxonomy" id="406818"/>
    <lineage>
        <taxon>Bacteria</taxon>
        <taxon>Pseudomonadati</taxon>
        <taxon>Pseudomonadota</taxon>
        <taxon>Gammaproteobacteria</taxon>
        <taxon>Enterobacterales</taxon>
        <taxon>Morganellaceae</taxon>
        <taxon>Xenorhabdus</taxon>
    </lineage>
</organism>
<feature type="region of interest" description="Disordered" evidence="1">
    <location>
        <begin position="66"/>
        <end position="86"/>
    </location>
</feature>
<dbReference type="EMBL" id="FN667741">
    <property type="protein sequence ID" value="CBJ80507.1"/>
    <property type="molecule type" value="Genomic_DNA"/>
</dbReference>
<proteinExistence type="predicted"/>
<dbReference type="AlphaFoldDB" id="D3V0D3"/>
<accession>D3V0D3</accession>
<sequence length="124" mass="13268">MLPDSLHGSIAHSVVSTLSVLPVDSERIPLSYESPTLIRTVVLDYVGGVRAEAIGIPFDSADFTTQAQPNTAKTPNNQPIPGGNTDSGISGIVSTAALRVSDWASWWFSTRPRNIAFLYIVRAA</sequence>
<reference evidence="2" key="1">
    <citation type="journal article" date="2011" name="PLoS ONE">
        <title>The entomopathogenic bacterial endosymbionts xenorhabdus and photorhabdus: convergent lifestyles from divergent genomes.</title>
        <authorList>
            <person name="Chaston J.M."/>
            <person name="Suen G."/>
            <person name="Tucker S.L."/>
            <person name="Andersen A.W."/>
            <person name="Bhasin A."/>
            <person name="Bode E."/>
            <person name="Bode H.B."/>
            <person name="Brachmann A.O."/>
            <person name="Cowles C.E."/>
            <person name="Cowles K.N."/>
            <person name="Darby C."/>
            <person name="de Leon L."/>
            <person name="Drace K."/>
            <person name="Du Z."/>
            <person name="Givaudan A."/>
            <person name="Herbert Tran E.E."/>
            <person name="Jewell K.A."/>
            <person name="Knack J.J."/>
            <person name="Krasomil-Osterfeld K.C."/>
            <person name="Kukor R."/>
            <person name="Lanois A."/>
            <person name="Latreille P."/>
            <person name="Leimgruber N.K."/>
            <person name="Lipke C.M."/>
            <person name="Liu R."/>
            <person name="Lu X."/>
            <person name="Martens E.C."/>
            <person name="Marri P.R."/>
            <person name="Medigue C."/>
            <person name="Menard M.L."/>
            <person name="Miller N.M."/>
            <person name="Morales-Soto N."/>
            <person name="Norton S."/>
            <person name="Ogier J.C."/>
            <person name="Orchard S.S."/>
            <person name="Park D."/>
            <person name="Park Y."/>
            <person name="Qurollo B.A."/>
            <person name="Sugar D.R."/>
            <person name="Richards G.R."/>
            <person name="Rouy Z."/>
            <person name="Slominski B."/>
            <person name="Slominski K."/>
            <person name="Snyder H."/>
            <person name="Tjaden B.C."/>
            <person name="van der Hoeven R."/>
            <person name="Welch R.D."/>
            <person name="Wheeler C."/>
            <person name="Xiang B."/>
            <person name="Barbazuk B."/>
            <person name="Gaudriault S."/>
            <person name="Goodner B."/>
            <person name="Slater S.C."/>
            <person name="Forst S."/>
            <person name="Goldman B.S."/>
            <person name="Goodrich-Blair H."/>
        </authorList>
    </citation>
    <scope>NUCLEOTIDE SEQUENCE [LARGE SCALE GENOMIC DNA]</scope>
    <source>
        <strain evidence="2">SS-2004</strain>
    </source>
</reference>
<dbReference type="KEGG" id="xbo:XBJ1_1374"/>